<sequence length="413" mass="46310">MKHIVNISWLLIIAAQLSGCASLGKGMAEAFLEKQQLADTRLCEIWGKSFKGLSPFLNSKQGKMKVLMVHGVGDHLPGYSTQFVEKLAKELDLPVMSTQYKNITLTSRLDASKNLGNLRINRLLSKDRSKELLFYELTWSVITAKQKEVLAYDNSGEYSFRRAEVNNMMKKFSNDTGPDPIIYLGESREDIQVSFGQSFCWMTKSSWDDLPDDVTQACSFNDDSAAANIQVDQYAFISHSLGSRIIIDGMQRIASLLDKRDVDFSEALKTKEIPIYMMSNQLPMLQLGRKLPDVSNQKSAYCQPNGEKYNQRMLAKTPIIAFSDPNDLLSYAIPHGFVEKYLDSRLCIDVTNININVATILDAFGLGKFANPIDAHVGYDTDDRVVALIAKGIGNKNTANVVNDRCRWVETIE</sequence>
<protein>
    <submittedName>
        <fullName evidence="1">Uncharacterized protein</fullName>
    </submittedName>
</protein>
<gene>
    <name evidence="1" type="ORF">B0F87_10323</name>
</gene>
<organism evidence="1 2">
    <name type="scientific">Methylobacter tundripaludum</name>
    <dbReference type="NCBI Taxonomy" id="173365"/>
    <lineage>
        <taxon>Bacteria</taxon>
        <taxon>Pseudomonadati</taxon>
        <taxon>Pseudomonadota</taxon>
        <taxon>Gammaproteobacteria</taxon>
        <taxon>Methylococcales</taxon>
        <taxon>Methylococcaceae</taxon>
        <taxon>Methylobacter</taxon>
    </lineage>
</organism>
<dbReference type="AlphaFoldDB" id="A0A2S6HG05"/>
<reference evidence="1 2" key="1">
    <citation type="submission" date="2018-02" db="EMBL/GenBank/DDBJ databases">
        <title>Subsurface microbial communities from deep shales in Ohio and West Virginia, USA.</title>
        <authorList>
            <person name="Wrighton K."/>
        </authorList>
    </citation>
    <scope>NUCLEOTIDE SEQUENCE [LARGE SCALE GENOMIC DNA]</scope>
    <source>
        <strain evidence="1 2">OWC-DMM</strain>
    </source>
</reference>
<name>A0A2S6HG05_9GAMM</name>
<evidence type="ECO:0000313" key="1">
    <source>
        <dbReference type="EMBL" id="PPK76418.1"/>
    </source>
</evidence>
<proteinExistence type="predicted"/>
<dbReference type="Proteomes" id="UP000240010">
    <property type="component" value="Unassembled WGS sequence"/>
</dbReference>
<evidence type="ECO:0000313" key="2">
    <source>
        <dbReference type="Proteomes" id="UP000240010"/>
    </source>
</evidence>
<dbReference type="RefSeq" id="WP_104428146.1">
    <property type="nucleotide sequence ID" value="NZ_PTIZ01000003.1"/>
</dbReference>
<accession>A0A2S6HG05</accession>
<dbReference type="EMBL" id="PTIZ01000003">
    <property type="protein sequence ID" value="PPK76418.1"/>
    <property type="molecule type" value="Genomic_DNA"/>
</dbReference>
<comment type="caution">
    <text evidence="1">The sequence shown here is derived from an EMBL/GenBank/DDBJ whole genome shotgun (WGS) entry which is preliminary data.</text>
</comment>